<sequence length="171" mass="19198">MTVWVAPILDHHPKGSGKPQWIALLRKKLSLEDHIANISESICIRNQRTLSRGQEEADEVMSIAFMLNVGNSEMSSAEDSSHRDTTSDDSSNIFQQAGAAAVLAAFASAYRSYTLAPMINLPTPLPHVIGRQWVELNMRDFRKCHDNFCMTPDSFIELHDTLVRYHGLRST</sequence>
<dbReference type="AlphaFoldDB" id="A0A1D6Q1Q4"/>
<organism evidence="1">
    <name type="scientific">Zea mays</name>
    <name type="common">Maize</name>
    <dbReference type="NCBI Taxonomy" id="4577"/>
    <lineage>
        <taxon>Eukaryota</taxon>
        <taxon>Viridiplantae</taxon>
        <taxon>Streptophyta</taxon>
        <taxon>Embryophyta</taxon>
        <taxon>Tracheophyta</taxon>
        <taxon>Spermatophyta</taxon>
        <taxon>Magnoliopsida</taxon>
        <taxon>Liliopsida</taxon>
        <taxon>Poales</taxon>
        <taxon>Poaceae</taxon>
        <taxon>PACMAD clade</taxon>
        <taxon>Panicoideae</taxon>
        <taxon>Andropogonodae</taxon>
        <taxon>Andropogoneae</taxon>
        <taxon>Tripsacinae</taxon>
        <taxon>Zea</taxon>
    </lineage>
</organism>
<dbReference type="EMBL" id="CM000780">
    <property type="protein sequence ID" value="AQK52545.1"/>
    <property type="molecule type" value="Genomic_DNA"/>
</dbReference>
<dbReference type="InParanoid" id="A0A1D6Q1Q4"/>
<name>A0A1D6Q1Q4_MAIZE</name>
<reference evidence="1" key="1">
    <citation type="submission" date="2015-12" db="EMBL/GenBank/DDBJ databases">
        <title>Update maize B73 reference genome by single molecule sequencing technologies.</title>
        <authorList>
            <consortium name="Maize Genome Sequencing Project"/>
            <person name="Ware D."/>
        </authorList>
    </citation>
    <scope>NUCLEOTIDE SEQUENCE</scope>
    <source>
        <tissue evidence="1">Seedling</tissue>
    </source>
</reference>
<accession>A0A1D6Q1Q4</accession>
<proteinExistence type="predicted"/>
<gene>
    <name evidence="1" type="ORF">ZEAMMB73_Zm00001d050451</name>
</gene>
<evidence type="ECO:0000313" key="1">
    <source>
        <dbReference type="EMBL" id="AQK52545.1"/>
    </source>
</evidence>
<protein>
    <submittedName>
        <fullName evidence="1">Uncharacterized protein</fullName>
    </submittedName>
</protein>